<comment type="similarity">
    <text evidence="1">Belongs to the cycloisomerase 2 family.</text>
</comment>
<evidence type="ECO:0008006" key="4">
    <source>
        <dbReference type="Google" id="ProtNLM"/>
    </source>
</evidence>
<reference evidence="2" key="1">
    <citation type="journal article" date="2015" name="PeerJ">
        <title>First genomic representation of candidate bacterial phylum KSB3 points to enhanced environmental sensing as a trigger of wastewater bulking.</title>
        <authorList>
            <person name="Sekiguchi Y."/>
            <person name="Ohashi A."/>
            <person name="Parks D.H."/>
            <person name="Yamauchi T."/>
            <person name="Tyson G.W."/>
            <person name="Hugenholtz P."/>
        </authorList>
    </citation>
    <scope>NUCLEOTIDE SEQUENCE [LARGE SCALE GENOMIC DNA]</scope>
</reference>
<evidence type="ECO:0000256" key="1">
    <source>
        <dbReference type="ARBA" id="ARBA00005564"/>
    </source>
</evidence>
<organism evidence="2">
    <name type="scientific">Candidatus Moduliflexus flocculans</name>
    <dbReference type="NCBI Taxonomy" id="1499966"/>
    <lineage>
        <taxon>Bacteria</taxon>
        <taxon>Candidatus Moduliflexota</taxon>
        <taxon>Candidatus Moduliflexia</taxon>
        <taxon>Candidatus Moduliflexales</taxon>
        <taxon>Candidatus Moduliflexaceae</taxon>
    </lineage>
</organism>
<accession>A0A081BNG1</accession>
<dbReference type="InterPro" id="IPR019405">
    <property type="entry name" value="Lactonase_7-beta_prop"/>
</dbReference>
<dbReference type="HOGENOM" id="CLU_849053_0_0_0"/>
<evidence type="ECO:0000313" key="3">
    <source>
        <dbReference type="Proteomes" id="UP000030700"/>
    </source>
</evidence>
<gene>
    <name evidence="2" type="ORF">U14_03173</name>
</gene>
<proteinExistence type="inferred from homology"/>
<dbReference type="PANTHER" id="PTHR30344:SF1">
    <property type="entry name" value="6-PHOSPHOGLUCONOLACTONASE"/>
    <property type="match status" value="1"/>
</dbReference>
<dbReference type="InterPro" id="IPR050282">
    <property type="entry name" value="Cycloisomerase_2"/>
</dbReference>
<dbReference type="GO" id="GO:0017057">
    <property type="term" value="F:6-phosphogluconolactonase activity"/>
    <property type="evidence" value="ECO:0007669"/>
    <property type="project" value="TreeGrafter"/>
</dbReference>
<dbReference type="STRING" id="1499966.U14_03173"/>
<dbReference type="Proteomes" id="UP000030700">
    <property type="component" value="Unassembled WGS sequence"/>
</dbReference>
<dbReference type="InterPro" id="IPR015943">
    <property type="entry name" value="WD40/YVTN_repeat-like_dom_sf"/>
</dbReference>
<dbReference type="AlphaFoldDB" id="A0A081BNG1"/>
<evidence type="ECO:0000313" key="2">
    <source>
        <dbReference type="EMBL" id="GAK51927.1"/>
    </source>
</evidence>
<dbReference type="EMBL" id="DF820457">
    <property type="protein sequence ID" value="GAK51927.1"/>
    <property type="molecule type" value="Genomic_DNA"/>
</dbReference>
<dbReference type="Pfam" id="PF10282">
    <property type="entry name" value="Lactonase"/>
    <property type="match status" value="2"/>
</dbReference>
<dbReference type="Gene3D" id="2.130.10.10">
    <property type="entry name" value="YVTN repeat-like/Quinoprotein amine dehydrogenase"/>
    <property type="match status" value="1"/>
</dbReference>
<dbReference type="SUPFAM" id="SSF75011">
    <property type="entry name" value="3-carboxy-cis,cis-mucoante lactonizing enzyme"/>
    <property type="match status" value="1"/>
</dbReference>
<dbReference type="PANTHER" id="PTHR30344">
    <property type="entry name" value="6-PHOSPHOGLUCONOLACTONASE-RELATED"/>
    <property type="match status" value="1"/>
</dbReference>
<keyword evidence="3" id="KW-1185">Reference proteome</keyword>
<protein>
    <recommendedName>
        <fullName evidence="4">6-phosphogluconolactonase</fullName>
    </recommendedName>
</protein>
<name>A0A081BNG1_9BACT</name>
<sequence length="327" mass="35435">MSTFIYISNSGEDKIAICSFAPETGALTPSGSTKAPGNPAQLVMTPDRNTLIVGLRASYQIAAFRRDAASGGLTPHATLSLDSDPDCLCVDSSGRFLFSTYPNAEILAIHAIDVFGKFITLPVAWLEMETYISAVRVDRSNRFVFLLQPDARQIAQCLFDEQNGTLRPNDMPFVNCEQPPYHLCFHPFEPLAYVSDEAGNIAAYRLHLRAGRLELTQELTLFPAGFPGLGGSRIVIAPNGRLLFSLNRERGEIACVMIDSATNQLSAGSRLAIPALRDLAVAPSGKALFALSERGEFSVCAIDFEHGDLRVLESLPVGKSPRACLIV</sequence>